<keyword evidence="3" id="KW-1185">Reference proteome</keyword>
<evidence type="ECO:0000313" key="3">
    <source>
        <dbReference type="Proteomes" id="UP001321473"/>
    </source>
</evidence>
<accession>A0AAQ4ET16</accession>
<name>A0AAQ4ET16_AMBAM</name>
<reference evidence="2 3" key="1">
    <citation type="journal article" date="2023" name="Arcadia Sci">
        <title>De novo assembly of a long-read Amblyomma americanum tick genome.</title>
        <authorList>
            <person name="Chou S."/>
            <person name="Poskanzer K.E."/>
            <person name="Rollins M."/>
            <person name="Thuy-Boun P.S."/>
        </authorList>
    </citation>
    <scope>NUCLEOTIDE SEQUENCE [LARGE SCALE GENOMIC DNA]</scope>
    <source>
        <strain evidence="2">F_SG_1</strain>
        <tissue evidence="2">Salivary glands</tissue>
    </source>
</reference>
<feature type="compositionally biased region" description="Basic and acidic residues" evidence="1">
    <location>
        <begin position="132"/>
        <end position="146"/>
    </location>
</feature>
<proteinExistence type="predicted"/>
<evidence type="ECO:0000256" key="1">
    <source>
        <dbReference type="SAM" id="MobiDB-lite"/>
    </source>
</evidence>
<evidence type="ECO:0000313" key="2">
    <source>
        <dbReference type="EMBL" id="KAK8777857.1"/>
    </source>
</evidence>
<dbReference type="Proteomes" id="UP001321473">
    <property type="component" value="Unassembled WGS sequence"/>
</dbReference>
<feature type="compositionally biased region" description="Basic and acidic residues" evidence="1">
    <location>
        <begin position="273"/>
        <end position="286"/>
    </location>
</feature>
<protein>
    <submittedName>
        <fullName evidence="2">Uncharacterized protein</fullName>
    </submittedName>
</protein>
<comment type="caution">
    <text evidence="2">The sequence shown here is derived from an EMBL/GenBank/DDBJ whole genome shotgun (WGS) entry which is preliminary data.</text>
</comment>
<feature type="compositionally biased region" description="Basic and acidic residues" evidence="1">
    <location>
        <begin position="174"/>
        <end position="199"/>
    </location>
</feature>
<feature type="compositionally biased region" description="Basic and acidic residues" evidence="1">
    <location>
        <begin position="46"/>
        <end position="82"/>
    </location>
</feature>
<dbReference type="EMBL" id="JARKHS020011402">
    <property type="protein sequence ID" value="KAK8777857.1"/>
    <property type="molecule type" value="Genomic_DNA"/>
</dbReference>
<feature type="compositionally biased region" description="Acidic residues" evidence="1">
    <location>
        <begin position="236"/>
        <end position="246"/>
    </location>
</feature>
<sequence>MSLSAQLVTYKRLLEEEYGVDCRVRDSGALSRRFSAGSDSGDYSYDDSRKREQKSQRNSHHERPQPASGRKADSYEYDDGPRRRGGVRKAAPSRPGAYKGREDYDYYNDQAKAMPTPPLPPPNVEYEDEDAKEYYDFKPDVKRGDQSGDGGRGTRGRLRRGPEDDERPSRKSKRADGRSKGGRKNEAPQEKAAKDHAYADDDDESPVRPGSSYDYGFEEGFSKKKLKRNDRNEDASFFEDDQDSEQEDRRRNRRQDAPALGNVPDDDDETLDEERMNAGLDAEKNIRGSRRARVDDEDDDEDPFFRGKLARAKQDRKFQRSRYMQMEDDGYEEAQRRKNLSGELLH</sequence>
<organism evidence="2 3">
    <name type="scientific">Amblyomma americanum</name>
    <name type="common">Lone star tick</name>
    <dbReference type="NCBI Taxonomy" id="6943"/>
    <lineage>
        <taxon>Eukaryota</taxon>
        <taxon>Metazoa</taxon>
        <taxon>Ecdysozoa</taxon>
        <taxon>Arthropoda</taxon>
        <taxon>Chelicerata</taxon>
        <taxon>Arachnida</taxon>
        <taxon>Acari</taxon>
        <taxon>Parasitiformes</taxon>
        <taxon>Ixodida</taxon>
        <taxon>Ixodoidea</taxon>
        <taxon>Ixodidae</taxon>
        <taxon>Amblyomminae</taxon>
        <taxon>Amblyomma</taxon>
    </lineage>
</organism>
<feature type="compositionally biased region" description="Basic and acidic residues" evidence="1">
    <location>
        <begin position="247"/>
        <end position="256"/>
    </location>
</feature>
<feature type="region of interest" description="Disordered" evidence="1">
    <location>
        <begin position="26"/>
        <end position="346"/>
    </location>
</feature>
<gene>
    <name evidence="2" type="ORF">V5799_020802</name>
</gene>
<dbReference type="AlphaFoldDB" id="A0AAQ4ET16"/>